<proteinExistence type="inferred from homology"/>
<evidence type="ECO:0000256" key="1">
    <source>
        <dbReference type="ARBA" id="ARBA00006817"/>
    </source>
</evidence>
<evidence type="ECO:0000259" key="2">
    <source>
        <dbReference type="Pfam" id="PF08327"/>
    </source>
</evidence>
<feature type="domain" description="Activator of Hsp90 ATPase homologue 1/2-like C-terminal" evidence="2">
    <location>
        <begin position="32"/>
        <end position="135"/>
    </location>
</feature>
<evidence type="ECO:0000313" key="3">
    <source>
        <dbReference type="EMBL" id="RJO69317.1"/>
    </source>
</evidence>
<dbReference type="RefSeq" id="WP_120044900.1">
    <property type="nucleotide sequence ID" value="NZ_QZFU01000045.1"/>
</dbReference>
<dbReference type="CDD" id="cd08899">
    <property type="entry name" value="SRPBCC_CalC_Aha1-like_6"/>
    <property type="match status" value="1"/>
</dbReference>
<name>A0A3A4K8K7_9NOCA</name>
<dbReference type="InterPro" id="IPR013538">
    <property type="entry name" value="ASHA1/2-like_C"/>
</dbReference>
<sequence length="181" mass="19476">MTYTPTPPHRIELVEADGHWSLIFHREFPQAPDSVWSALTDPDELREWAPYSADRAMDKPGPVTLLMAGADGSTELPGEISIAERPTLLEFTWGGDPIRWELSPRGSGTALRLTQRIPAPGAAAMIAAGWHICLDVAEYLLAGSPIGPIVGAAAMDHGWSDLNIGYSQQLGIEPMDPPNAG</sequence>
<dbReference type="AlphaFoldDB" id="A0A3A4K8K7"/>
<dbReference type="Gene3D" id="3.30.530.20">
    <property type="match status" value="1"/>
</dbReference>
<dbReference type="InterPro" id="IPR023393">
    <property type="entry name" value="START-like_dom_sf"/>
</dbReference>
<dbReference type="SUPFAM" id="SSF55961">
    <property type="entry name" value="Bet v1-like"/>
    <property type="match status" value="1"/>
</dbReference>
<reference evidence="3 4" key="1">
    <citation type="submission" date="2018-09" db="EMBL/GenBank/DDBJ databases">
        <title>YIM PH21274 draft genome.</title>
        <authorList>
            <person name="Miao C."/>
        </authorList>
    </citation>
    <scope>NUCLEOTIDE SEQUENCE [LARGE SCALE GENOMIC DNA]</scope>
    <source>
        <strain evidence="3 4">YIM PH 21724</strain>
    </source>
</reference>
<comment type="caution">
    <text evidence="3">The sequence shown here is derived from an EMBL/GenBank/DDBJ whole genome shotgun (WGS) entry which is preliminary data.</text>
</comment>
<protein>
    <submittedName>
        <fullName evidence="3">SRPBCC family protein</fullName>
    </submittedName>
</protein>
<keyword evidence="4" id="KW-1185">Reference proteome</keyword>
<gene>
    <name evidence="3" type="ORF">D5S18_32285</name>
</gene>
<accession>A0A3A4K8K7</accession>
<evidence type="ECO:0000313" key="4">
    <source>
        <dbReference type="Proteomes" id="UP000266677"/>
    </source>
</evidence>
<dbReference type="Pfam" id="PF08327">
    <property type="entry name" value="AHSA1"/>
    <property type="match status" value="1"/>
</dbReference>
<dbReference type="EMBL" id="QZFU01000045">
    <property type="protein sequence ID" value="RJO69317.1"/>
    <property type="molecule type" value="Genomic_DNA"/>
</dbReference>
<dbReference type="Proteomes" id="UP000266677">
    <property type="component" value="Unassembled WGS sequence"/>
</dbReference>
<comment type="similarity">
    <text evidence="1">Belongs to the AHA1 family.</text>
</comment>
<organism evidence="3 4">
    <name type="scientific">Nocardia panacis</name>
    <dbReference type="NCBI Taxonomy" id="2340916"/>
    <lineage>
        <taxon>Bacteria</taxon>
        <taxon>Bacillati</taxon>
        <taxon>Actinomycetota</taxon>
        <taxon>Actinomycetes</taxon>
        <taxon>Mycobacteriales</taxon>
        <taxon>Nocardiaceae</taxon>
        <taxon>Nocardia</taxon>
    </lineage>
</organism>
<dbReference type="OrthoDB" id="9803476at2"/>